<proteinExistence type="predicted"/>
<dbReference type="AlphaFoldDB" id="A0AAW0E5U5"/>
<accession>A0AAW0E5U5</accession>
<evidence type="ECO:0000313" key="3">
    <source>
        <dbReference type="Proteomes" id="UP001383192"/>
    </source>
</evidence>
<comment type="caution">
    <text evidence="2">The sequence shown here is derived from an EMBL/GenBank/DDBJ whole genome shotgun (WGS) entry which is preliminary data.</text>
</comment>
<evidence type="ECO:0000313" key="2">
    <source>
        <dbReference type="EMBL" id="KAK7060245.1"/>
    </source>
</evidence>
<protein>
    <submittedName>
        <fullName evidence="2">Uncharacterized protein</fullName>
    </submittedName>
</protein>
<evidence type="ECO:0000256" key="1">
    <source>
        <dbReference type="SAM" id="SignalP"/>
    </source>
</evidence>
<gene>
    <name evidence="2" type="ORF">VNI00_001010</name>
</gene>
<keyword evidence="3" id="KW-1185">Reference proteome</keyword>
<dbReference type="EMBL" id="JAYKXP010000003">
    <property type="protein sequence ID" value="KAK7060245.1"/>
    <property type="molecule type" value="Genomic_DNA"/>
</dbReference>
<feature type="signal peptide" evidence="1">
    <location>
        <begin position="1"/>
        <end position="20"/>
    </location>
</feature>
<name>A0AAW0E5U5_9AGAR</name>
<feature type="chain" id="PRO_5043799379" evidence="1">
    <location>
        <begin position="21"/>
        <end position="104"/>
    </location>
</feature>
<reference evidence="2 3" key="1">
    <citation type="submission" date="2024-01" db="EMBL/GenBank/DDBJ databases">
        <title>A draft genome for a cacao thread blight-causing isolate of Paramarasmius palmivorus.</title>
        <authorList>
            <person name="Baruah I.K."/>
            <person name="Bukari Y."/>
            <person name="Amoako-Attah I."/>
            <person name="Meinhardt L.W."/>
            <person name="Bailey B.A."/>
            <person name="Cohen S.P."/>
        </authorList>
    </citation>
    <scope>NUCLEOTIDE SEQUENCE [LARGE SCALE GENOMIC DNA]</scope>
    <source>
        <strain evidence="2 3">GH-12</strain>
    </source>
</reference>
<dbReference type="Proteomes" id="UP001383192">
    <property type="component" value="Unassembled WGS sequence"/>
</dbReference>
<sequence>MQLTTLFTVIIAALVSTSVAAPLQRRQLGLDKLKDLVGGGGADKVGDLVDGAEVQANKAVDNIVNAAPDVGGADLVDSAEVKANKLVDNLVNAAPDGVAKILPI</sequence>
<organism evidence="2 3">
    <name type="scientific">Paramarasmius palmivorus</name>
    <dbReference type="NCBI Taxonomy" id="297713"/>
    <lineage>
        <taxon>Eukaryota</taxon>
        <taxon>Fungi</taxon>
        <taxon>Dikarya</taxon>
        <taxon>Basidiomycota</taxon>
        <taxon>Agaricomycotina</taxon>
        <taxon>Agaricomycetes</taxon>
        <taxon>Agaricomycetidae</taxon>
        <taxon>Agaricales</taxon>
        <taxon>Marasmiineae</taxon>
        <taxon>Marasmiaceae</taxon>
        <taxon>Paramarasmius</taxon>
    </lineage>
</organism>
<keyword evidence="1" id="KW-0732">Signal</keyword>